<evidence type="ECO:0000313" key="3">
    <source>
        <dbReference type="Proteomes" id="UP001236507"/>
    </source>
</evidence>
<evidence type="ECO:0000256" key="1">
    <source>
        <dbReference type="SAM" id="SignalP"/>
    </source>
</evidence>
<gene>
    <name evidence="2" type="ORF">QM524_07195</name>
</gene>
<dbReference type="RefSeq" id="WP_283344059.1">
    <property type="nucleotide sequence ID" value="NZ_JASHIF010000007.1"/>
</dbReference>
<dbReference type="Proteomes" id="UP001236507">
    <property type="component" value="Unassembled WGS sequence"/>
</dbReference>
<proteinExistence type="predicted"/>
<feature type="signal peptide" evidence="1">
    <location>
        <begin position="1"/>
        <end position="24"/>
    </location>
</feature>
<protein>
    <submittedName>
        <fullName evidence="2">Uncharacterized protein</fullName>
    </submittedName>
</protein>
<comment type="caution">
    <text evidence="2">The sequence shown here is derived from an EMBL/GenBank/DDBJ whole genome shotgun (WGS) entry which is preliminary data.</text>
</comment>
<reference evidence="2 3" key="1">
    <citation type="submission" date="2023-05" db="EMBL/GenBank/DDBJ databases">
        <title>Novel species of genus Flectobacillus isolated from stream in China.</title>
        <authorList>
            <person name="Lu H."/>
        </authorList>
    </citation>
    <scope>NUCLEOTIDE SEQUENCE [LARGE SCALE GENOMIC DNA]</scope>
    <source>
        <strain evidence="2 3">KCTC 42575</strain>
    </source>
</reference>
<keyword evidence="3" id="KW-1185">Reference proteome</keyword>
<name>A0ABT6Y624_9BACT</name>
<dbReference type="EMBL" id="JASHIF010000007">
    <property type="protein sequence ID" value="MDI9858987.1"/>
    <property type="molecule type" value="Genomic_DNA"/>
</dbReference>
<accession>A0ABT6Y624</accession>
<evidence type="ECO:0000313" key="2">
    <source>
        <dbReference type="EMBL" id="MDI9858987.1"/>
    </source>
</evidence>
<organism evidence="2 3">
    <name type="scientific">Flectobacillus roseus</name>
    <dbReference type="NCBI Taxonomy" id="502259"/>
    <lineage>
        <taxon>Bacteria</taxon>
        <taxon>Pseudomonadati</taxon>
        <taxon>Bacteroidota</taxon>
        <taxon>Cytophagia</taxon>
        <taxon>Cytophagales</taxon>
        <taxon>Flectobacillaceae</taxon>
        <taxon>Flectobacillus</taxon>
    </lineage>
</organism>
<keyword evidence="1" id="KW-0732">Signal</keyword>
<sequence length="262" mass="28521">MKSLSLVKLSMVVLVMSCGFSLKAQVKVGDNPNNINPSAVLEAESTNKGFLPPRVALTSTTSATPLSSHIQGMIVYNTATANDVVPALYVNDGTKWIKAVASTTTSNNNNSNIVTLDVGQTAVYYSGPIPASSWANLVQLSSLVPSNPPITFEGLKMDVTKSDASFWKPRIYNASNTASVTFSYDAIANVNYKATGTKRVLAAGTSNYEEIDGDALVYWTNNNQQETETMNVIVNDKWYRAVWVGYQIDNVHYIRMSLTRVN</sequence>
<feature type="chain" id="PRO_5046823133" evidence="1">
    <location>
        <begin position="25"/>
        <end position="262"/>
    </location>
</feature>